<dbReference type="RefSeq" id="XP_039113713.1">
    <property type="nucleotide sequence ID" value="XM_039257779.1"/>
</dbReference>
<dbReference type="SUPFAM" id="SSF141562">
    <property type="entry name" value="At5g01610-like"/>
    <property type="match status" value="1"/>
</dbReference>
<dbReference type="InterPro" id="IPR036758">
    <property type="entry name" value="At5g01610-like"/>
</dbReference>
<evidence type="ECO:0000313" key="1">
    <source>
        <dbReference type="Proteomes" id="UP001515500"/>
    </source>
</evidence>
<name>A0AB40AFW2_DIOCR</name>
<protein>
    <submittedName>
        <fullName evidence="2">Uncharacterized protein LOC120249270</fullName>
    </submittedName>
</protein>
<accession>A0AB40AFW2</accession>
<dbReference type="GeneID" id="120249270"/>
<organism evidence="1 2">
    <name type="scientific">Dioscorea cayennensis subsp. rotundata</name>
    <name type="common">White Guinea yam</name>
    <name type="synonym">Dioscorea rotundata</name>
    <dbReference type="NCBI Taxonomy" id="55577"/>
    <lineage>
        <taxon>Eukaryota</taxon>
        <taxon>Viridiplantae</taxon>
        <taxon>Streptophyta</taxon>
        <taxon>Embryophyta</taxon>
        <taxon>Tracheophyta</taxon>
        <taxon>Spermatophyta</taxon>
        <taxon>Magnoliopsida</taxon>
        <taxon>Liliopsida</taxon>
        <taxon>Dioscoreales</taxon>
        <taxon>Dioscoreaceae</taxon>
        <taxon>Dioscorea</taxon>
    </lineage>
</organism>
<gene>
    <name evidence="2" type="primary">LOC120249270</name>
</gene>
<dbReference type="PANTHER" id="PTHR31676">
    <property type="entry name" value="T31J12.3 PROTEIN-RELATED"/>
    <property type="match status" value="1"/>
</dbReference>
<reference evidence="2" key="1">
    <citation type="submission" date="2025-08" db="UniProtKB">
        <authorList>
            <consortium name="RefSeq"/>
        </authorList>
    </citation>
    <scope>IDENTIFICATION</scope>
</reference>
<dbReference type="AlphaFoldDB" id="A0AB40AFW2"/>
<dbReference type="Pfam" id="PF04398">
    <property type="entry name" value="DUF538"/>
    <property type="match status" value="1"/>
</dbReference>
<sequence>MASQAIELHRQGSEIYHGDAECKSRYIQLFQELGLPDGLFTMKDVQEFGYNPSSGFIWFILKEKQSHSYKKIDRTVIFDKEVTAYVDNKKVKNISGVQTKALIFWINVVEIFADEFSPEMITFVSGIKGVSEKFPISAFELEEECDNLVYV</sequence>
<dbReference type="Proteomes" id="UP001515500">
    <property type="component" value="Chromosome 19"/>
</dbReference>
<proteinExistence type="predicted"/>
<dbReference type="InterPro" id="IPR007493">
    <property type="entry name" value="DUF538"/>
</dbReference>
<evidence type="ECO:0000313" key="2">
    <source>
        <dbReference type="RefSeq" id="XP_039113713.1"/>
    </source>
</evidence>
<keyword evidence="1" id="KW-1185">Reference proteome</keyword>
<dbReference type="Gene3D" id="2.30.240.10">
    <property type="entry name" value="At5g01610-like"/>
    <property type="match status" value="1"/>
</dbReference>
<dbReference type="PANTHER" id="PTHR31676:SF191">
    <property type="entry name" value="OS07G0120650 PROTEIN"/>
    <property type="match status" value="1"/>
</dbReference>